<evidence type="ECO:0000313" key="2">
    <source>
        <dbReference type="Proteomes" id="UP001732700"/>
    </source>
</evidence>
<proteinExistence type="predicted"/>
<dbReference type="EnsemblPlants" id="AVESA.00010b.r2.7DG1343550.1">
    <property type="protein sequence ID" value="AVESA.00010b.r2.7DG1343550.1.CDS"/>
    <property type="gene ID" value="AVESA.00010b.r2.7DG1343550"/>
</dbReference>
<dbReference type="Proteomes" id="UP001732700">
    <property type="component" value="Chromosome 7D"/>
</dbReference>
<reference evidence="1" key="1">
    <citation type="submission" date="2021-05" db="EMBL/GenBank/DDBJ databases">
        <authorList>
            <person name="Scholz U."/>
            <person name="Mascher M."/>
            <person name="Fiebig A."/>
        </authorList>
    </citation>
    <scope>NUCLEOTIDE SEQUENCE [LARGE SCALE GENOMIC DNA]</scope>
</reference>
<organism evidence="1 2">
    <name type="scientific">Avena sativa</name>
    <name type="common">Oat</name>
    <dbReference type="NCBI Taxonomy" id="4498"/>
    <lineage>
        <taxon>Eukaryota</taxon>
        <taxon>Viridiplantae</taxon>
        <taxon>Streptophyta</taxon>
        <taxon>Embryophyta</taxon>
        <taxon>Tracheophyta</taxon>
        <taxon>Spermatophyta</taxon>
        <taxon>Magnoliopsida</taxon>
        <taxon>Liliopsida</taxon>
        <taxon>Poales</taxon>
        <taxon>Poaceae</taxon>
        <taxon>BOP clade</taxon>
        <taxon>Pooideae</taxon>
        <taxon>Poodae</taxon>
        <taxon>Poeae</taxon>
        <taxon>Poeae Chloroplast Group 1 (Aveneae type)</taxon>
        <taxon>Aveninae</taxon>
        <taxon>Avena</taxon>
    </lineage>
</organism>
<reference evidence="1" key="2">
    <citation type="submission" date="2025-09" db="UniProtKB">
        <authorList>
            <consortium name="EnsemblPlants"/>
        </authorList>
    </citation>
    <scope>IDENTIFICATION</scope>
</reference>
<name>A0ACD6AAK3_AVESA</name>
<protein>
    <submittedName>
        <fullName evidence="1">Uncharacterized protein</fullName>
    </submittedName>
</protein>
<sequence>MDLKPANILVDNHMVPKITDFGLSRLDEKSQTMSKDRFGSFGYCAPEYLHNGKMSFKSDIFSLGIIITELVTGHKAIPDNNKNNVLRRWRHRWKNLAMETPLFYQQVAKCMEIGLRCQEIDPSKRPFIWELIHDIRKMDRVNGTISNACEYTFGQISPYSEDDMLGVEPLELHFPFELKKSISCSLKLTNRTDAYIAFYIENMSPLPYCMRPNKDIVPPRSKCTVDVTLHPQHEAPRDMQRTVEFIVRSTKVNDGLSAEDITTNMFIKESGVVDAMNLDVVFNAEESTKVSNELILHSITEDMSNIMTDGTVGDMKKSQECLLPPPLRMSSIGRQNHQEAAKDFSETRQVIPCSSVLLDVYPLELFFHFEPNKLISCSLNLTNNTDEQVAFGLMKKSDEQTCFLSTLSMFGIVDPRTTYTLVVIMNKHENLPLERNIDLILQTSTYYSILSDVNRCMQYFRNVEELGKTVHKVTLKGVCALQGDTVFEHSIPPSMKIISMEDNRSYLQDSFRCIDANQTEPLIITGSYLGRVHIWNYDTQKKCMGSIKLPELATALSVKFIARKGWLVVGSGDNFIRVYNYKKKMQKNTSFKVHNGFCSLAIHPIQSYVLASCRSEIKLWDCNHGWFGWKCMRTFKEHSRDVRALAFNTKDYNSFVSASNDGKIKVWSLDSTKCKYTLSGHSGAVESLDFFTRDGQQYLITGSDDKTAKIWDMQKKDCVRTLPHRSEVRSVLSYPRLPLLVTGTVGGDVCLWSSTNFRLKRVINIGGLSRVRGLACLKESGRLAVAHRDGLSVIDIRDE</sequence>
<keyword evidence="2" id="KW-1185">Reference proteome</keyword>
<evidence type="ECO:0000313" key="1">
    <source>
        <dbReference type="EnsemblPlants" id="AVESA.00010b.r2.7DG1343550.1.CDS"/>
    </source>
</evidence>
<accession>A0ACD6AAK3</accession>